<protein>
    <recommendedName>
        <fullName evidence="1">DinB-like domain-containing protein</fullName>
    </recommendedName>
</protein>
<name>A0A4Y3PKB2_BREPA</name>
<dbReference type="STRING" id="54914.AV540_18105"/>
<proteinExistence type="predicted"/>
<dbReference type="RefSeq" id="WP_122965577.1">
    <property type="nucleotide sequence ID" value="NZ_BJMH01000012.1"/>
</dbReference>
<dbReference type="Gene3D" id="1.20.120.450">
    <property type="entry name" value="dinb family like domain"/>
    <property type="match status" value="1"/>
</dbReference>
<evidence type="ECO:0000313" key="2">
    <source>
        <dbReference type="EMBL" id="GEB33265.1"/>
    </source>
</evidence>
<evidence type="ECO:0000259" key="1">
    <source>
        <dbReference type="Pfam" id="PF12867"/>
    </source>
</evidence>
<keyword evidence="3" id="KW-1185">Reference proteome</keyword>
<feature type="domain" description="DinB-like" evidence="1">
    <location>
        <begin position="12"/>
        <end position="168"/>
    </location>
</feature>
<gene>
    <name evidence="2" type="ORF">BPA01_28450</name>
</gene>
<evidence type="ECO:0000313" key="3">
    <source>
        <dbReference type="Proteomes" id="UP000316882"/>
    </source>
</evidence>
<dbReference type="InterPro" id="IPR024775">
    <property type="entry name" value="DinB-like"/>
</dbReference>
<comment type="caution">
    <text evidence="2">The sequence shown here is derived from an EMBL/GenBank/DDBJ whole genome shotgun (WGS) entry which is preliminary data.</text>
</comment>
<sequence>MNPTEIMHSMQQVTDLYIQELEAFDMDRLLQKPSEEEWSIGQMYQHLIQSALYMQLANIEACRKGAPEVIQPDAQMSEDGQAIFAQGSLPPIRIHVPASPQYTPKQPENKEQLHDGLRTVLRLMQELEPTLQDIPTHHKVAHPRFGPLNAQEWFALVEMHYRHHLHQLNRLKG</sequence>
<dbReference type="InterPro" id="IPR034660">
    <property type="entry name" value="DinB/YfiT-like"/>
</dbReference>
<dbReference type="Pfam" id="PF12867">
    <property type="entry name" value="DinB_2"/>
    <property type="match status" value="1"/>
</dbReference>
<dbReference type="SUPFAM" id="SSF109854">
    <property type="entry name" value="DinB/YfiT-like putative metalloenzymes"/>
    <property type="match status" value="1"/>
</dbReference>
<accession>A0A4Y3PKB2</accession>
<dbReference type="Proteomes" id="UP000316882">
    <property type="component" value="Unassembled WGS sequence"/>
</dbReference>
<dbReference type="EMBL" id="BJMH01000012">
    <property type="protein sequence ID" value="GEB33265.1"/>
    <property type="molecule type" value="Genomic_DNA"/>
</dbReference>
<dbReference type="AlphaFoldDB" id="A0A4Y3PKB2"/>
<organism evidence="2 3">
    <name type="scientific">Brevibacillus parabrevis</name>
    <dbReference type="NCBI Taxonomy" id="54914"/>
    <lineage>
        <taxon>Bacteria</taxon>
        <taxon>Bacillati</taxon>
        <taxon>Bacillota</taxon>
        <taxon>Bacilli</taxon>
        <taxon>Bacillales</taxon>
        <taxon>Paenibacillaceae</taxon>
        <taxon>Brevibacillus</taxon>
    </lineage>
</organism>
<reference evidence="2 3" key="1">
    <citation type="submission" date="2019-06" db="EMBL/GenBank/DDBJ databases">
        <title>Whole genome shotgun sequence of Brevibacillus parabrevis NBRC 12334.</title>
        <authorList>
            <person name="Hosoyama A."/>
            <person name="Uohara A."/>
            <person name="Ohji S."/>
            <person name="Ichikawa N."/>
        </authorList>
    </citation>
    <scope>NUCLEOTIDE SEQUENCE [LARGE SCALE GENOMIC DNA]</scope>
    <source>
        <strain evidence="2 3">NBRC 12334</strain>
    </source>
</reference>